<keyword evidence="2" id="KW-1185">Reference proteome</keyword>
<sequence>MMKQGMCTKIFEDLFNEELLNAADAYDFKTLKTEVEAVINKALEDYALVHKAGINID</sequence>
<proteinExistence type="predicted"/>
<gene>
    <name evidence="1" type="ORF">SAMN05421730_101489</name>
</gene>
<dbReference type="STRING" id="1619234.SAMN05421730_101489"/>
<name>A0A1D3TUV5_9FIRM</name>
<accession>A0A1D3TUV5</accession>
<dbReference type="RefSeq" id="WP_169823675.1">
    <property type="nucleotide sequence ID" value="NZ_FMKA01000014.1"/>
</dbReference>
<organism evidence="1 2">
    <name type="scientific">Anaerobium acetethylicum</name>
    <dbReference type="NCBI Taxonomy" id="1619234"/>
    <lineage>
        <taxon>Bacteria</taxon>
        <taxon>Bacillati</taxon>
        <taxon>Bacillota</taxon>
        <taxon>Clostridia</taxon>
        <taxon>Lachnospirales</taxon>
        <taxon>Lachnospiraceae</taxon>
        <taxon>Anaerobium</taxon>
    </lineage>
</organism>
<dbReference type="AlphaFoldDB" id="A0A1D3TUV5"/>
<evidence type="ECO:0000313" key="2">
    <source>
        <dbReference type="Proteomes" id="UP000199315"/>
    </source>
</evidence>
<evidence type="ECO:0000313" key="1">
    <source>
        <dbReference type="EMBL" id="SCP97901.1"/>
    </source>
</evidence>
<dbReference type="Proteomes" id="UP000199315">
    <property type="component" value="Unassembled WGS sequence"/>
</dbReference>
<protein>
    <submittedName>
        <fullName evidence="1">Uncharacterized protein</fullName>
    </submittedName>
</protein>
<reference evidence="1 2" key="1">
    <citation type="submission" date="2016-09" db="EMBL/GenBank/DDBJ databases">
        <authorList>
            <person name="Capua I."/>
            <person name="De Benedictis P."/>
            <person name="Joannis T."/>
            <person name="Lombin L.H."/>
            <person name="Cattoli G."/>
        </authorList>
    </citation>
    <scope>NUCLEOTIDE SEQUENCE [LARGE SCALE GENOMIC DNA]</scope>
    <source>
        <strain evidence="1 2">GluBS11</strain>
    </source>
</reference>
<dbReference type="EMBL" id="FMKA01000014">
    <property type="protein sequence ID" value="SCP97901.1"/>
    <property type="molecule type" value="Genomic_DNA"/>
</dbReference>